<keyword evidence="2 16" id="KW-0813">Transport</keyword>
<dbReference type="InterPro" id="IPR059000">
    <property type="entry name" value="ATPase_P-type_domA"/>
</dbReference>
<evidence type="ECO:0000256" key="3">
    <source>
        <dbReference type="ARBA" id="ARBA00022568"/>
    </source>
</evidence>
<accession>A0A5N6XYU1</accession>
<dbReference type="FunFam" id="3.40.50.1000:FF:000028">
    <property type="entry name" value="Calcium-transporting P-type ATPase, putative"/>
    <property type="match status" value="1"/>
</dbReference>
<evidence type="ECO:0000256" key="4">
    <source>
        <dbReference type="ARBA" id="ARBA00022692"/>
    </source>
</evidence>
<keyword evidence="5" id="KW-0479">Metal-binding</keyword>
<evidence type="ECO:0000256" key="15">
    <source>
        <dbReference type="ARBA" id="ARBA00048694"/>
    </source>
</evidence>
<dbReference type="GO" id="GO:0016887">
    <property type="term" value="F:ATP hydrolysis activity"/>
    <property type="evidence" value="ECO:0007669"/>
    <property type="project" value="InterPro"/>
</dbReference>
<sequence>MEHSYLYSPKEVLEHFSVSEHSGLSQEQALKSRQKHGPNALAEDPPTPLWELILEQFKDQLVLILLGSAALSFVLALFEEGDDWTAFVDPVVILTILILNSVVGVTQETSAEKAIAALQEYSANEATVVRDGKTQRIKAEDLVPGDIIHIAVGDRVPADCRLIAVHSNSFRVDQAILTGESESVGKDTRAIRDKQAVKQDQTNILFSGTTVVNGHATALVVLTGGSTAIGDIHDSITSQISEPTPLKQKINDFGDMLAKVITVICILVWVINIEHFNDPSHGGWTKGAIYYLKIAVSLGVAAIPEGLAVVITTCLALGTRKMANKNAVVRSLPSVETLGSCSVICSDKTGTLTTNQMSVNKVVYLDKTGNGVQEIDVEGTTFAPEGNLSQNGKVLQNLAVSSSTIRQMAEVMAICNSANLSHDAKSGVYSCIGEPTEGALRVLVEKIGTDDAATNMKISQLPASQRLRASSAYYEGRLPLKATYEFSRDRKSMSVLVGTEKKQSLLVKGAPESILERCTHVLLGSDGPRVPITKEHADLLSAEIVEYGNRGLRVMAFARVDDVGANPLLRNAQTSDDYAQLERNMTLIGLAAMLDPPRVEVADSIKKCLAAGIRVIVITGDSRNTAEAVCRHIGVFAEDEDLAGKSFTGREFDGLSDSEKLEAVKTASLFSRTEPSHKSKLVDLLQSLGHVVAMTGDGVNDAPALKKSDIGVAMGTGTDVAKLAADMVLADDNFATITVAVEEGRSIYSNTQQFIRYLISSNIGEVVSIFLTAALGMPEALVPVQLLWVNLVTDGLPATALSFNPPDHDVMRRPPRKRDEPLVGGWLLFRYLVIGTYVGAATVFGYVWWFLYNPEGPQISFWQLSHFHKCSAQFPEIGCEMFTNDMSRAASTVSLSILVVIEMLNAMNALSSSESLFTFALWNNMMLVYAIILSMTLHFAILYIPFLQGLFSILPLNWVEWKAVLAISAPVIIIDEALKFVERQMYTTTPKAKGQQNGAASKPKRA</sequence>
<dbReference type="InterPro" id="IPR036412">
    <property type="entry name" value="HAD-like_sf"/>
</dbReference>
<dbReference type="FunFam" id="1.20.1110.10:FF:000037">
    <property type="entry name" value="Calcium-transporting ATPase, putative"/>
    <property type="match status" value="1"/>
</dbReference>
<feature type="transmembrane region" description="Helical" evidence="16">
    <location>
        <begin position="827"/>
        <end position="851"/>
    </location>
</feature>
<dbReference type="InterPro" id="IPR004014">
    <property type="entry name" value="ATPase_P-typ_cation-transptr_N"/>
</dbReference>
<comment type="caution">
    <text evidence="16">Lacks conserved residue(s) required for the propagation of feature annotation.</text>
</comment>
<keyword evidence="7 16" id="KW-0106">Calcium</keyword>
<keyword evidence="3 16" id="KW-0109">Calcium transport</keyword>
<evidence type="ECO:0000256" key="10">
    <source>
        <dbReference type="ARBA" id="ARBA00022967"/>
    </source>
</evidence>
<dbReference type="InterPro" id="IPR006068">
    <property type="entry name" value="ATPase_P-typ_cation-transptr_C"/>
</dbReference>
<keyword evidence="11 16" id="KW-1133">Transmembrane helix</keyword>
<dbReference type="InterPro" id="IPR005782">
    <property type="entry name" value="P-type_ATPase_IIA"/>
</dbReference>
<dbReference type="SFLD" id="SFLDG00002">
    <property type="entry name" value="C1.7:_P-type_atpase_like"/>
    <property type="match status" value="1"/>
</dbReference>
<dbReference type="SFLD" id="SFLDS00003">
    <property type="entry name" value="Haloacid_Dehalogenase"/>
    <property type="match status" value="1"/>
</dbReference>
<dbReference type="Proteomes" id="UP000325558">
    <property type="component" value="Unassembled WGS sequence"/>
</dbReference>
<organism evidence="18">
    <name type="scientific">Aspergillus arachidicola</name>
    <dbReference type="NCBI Taxonomy" id="656916"/>
    <lineage>
        <taxon>Eukaryota</taxon>
        <taxon>Fungi</taxon>
        <taxon>Dikarya</taxon>
        <taxon>Ascomycota</taxon>
        <taxon>Pezizomycotina</taxon>
        <taxon>Eurotiomycetes</taxon>
        <taxon>Eurotiomycetidae</taxon>
        <taxon>Eurotiales</taxon>
        <taxon>Aspergillaceae</taxon>
        <taxon>Aspergillus</taxon>
        <taxon>Aspergillus subgen. Circumdati</taxon>
    </lineage>
</organism>
<dbReference type="PRINTS" id="PR00119">
    <property type="entry name" value="CATATPASE"/>
</dbReference>
<dbReference type="FunFam" id="2.70.150.10:FF:000014">
    <property type="entry name" value="Calcium-transporting ATPase, putative"/>
    <property type="match status" value="1"/>
</dbReference>
<keyword evidence="8 16" id="KW-0067">ATP-binding</keyword>
<evidence type="ECO:0000259" key="17">
    <source>
        <dbReference type="SMART" id="SM00831"/>
    </source>
</evidence>
<evidence type="ECO:0000313" key="18">
    <source>
        <dbReference type="EMBL" id="KAE8337733.1"/>
    </source>
</evidence>
<dbReference type="SUPFAM" id="SSF81653">
    <property type="entry name" value="Calcium ATPase, transduction domain A"/>
    <property type="match status" value="1"/>
</dbReference>
<keyword evidence="12 16" id="KW-0406">Ion transport</keyword>
<keyword evidence="6 16" id="KW-0547">Nucleotide-binding</keyword>
<dbReference type="InterPro" id="IPR044492">
    <property type="entry name" value="P_typ_ATPase_HD_dom"/>
</dbReference>
<dbReference type="InterPro" id="IPR023299">
    <property type="entry name" value="ATPase_P-typ_cyto_dom_N"/>
</dbReference>
<dbReference type="SUPFAM" id="SSF81660">
    <property type="entry name" value="Metal cation-transporting ATPase, ATP-binding domain N"/>
    <property type="match status" value="1"/>
</dbReference>
<dbReference type="GO" id="GO:0005524">
    <property type="term" value="F:ATP binding"/>
    <property type="evidence" value="ECO:0007669"/>
    <property type="project" value="UniProtKB-KW"/>
</dbReference>
<feature type="transmembrane region" description="Helical" evidence="16">
    <location>
        <begin position="61"/>
        <end position="78"/>
    </location>
</feature>
<comment type="function">
    <text evidence="16">Catalyzes the hydrolysis of ATP coupled with the transport of calcium.</text>
</comment>
<dbReference type="FunFam" id="3.40.1110.10:FF:000021">
    <property type="entry name" value="calcium-transporting ATPase, endoplasmic reticulum-type"/>
    <property type="match status" value="1"/>
</dbReference>
<evidence type="ECO:0000256" key="9">
    <source>
        <dbReference type="ARBA" id="ARBA00022842"/>
    </source>
</evidence>
<reference evidence="18" key="1">
    <citation type="submission" date="2019-04" db="EMBL/GenBank/DDBJ databases">
        <title>Friends and foes A comparative genomics study of 23 Aspergillus species from section Flavi.</title>
        <authorList>
            <consortium name="DOE Joint Genome Institute"/>
            <person name="Kjaerbolling I."/>
            <person name="Vesth T."/>
            <person name="Frisvad J.C."/>
            <person name="Nybo J.L."/>
            <person name="Theobald S."/>
            <person name="Kildgaard S."/>
            <person name="Isbrandt T."/>
            <person name="Kuo A."/>
            <person name="Sato A."/>
            <person name="Lyhne E.K."/>
            <person name="Kogle M.E."/>
            <person name="Wiebenga A."/>
            <person name="Kun R.S."/>
            <person name="Lubbers R.J."/>
            <person name="Makela M.R."/>
            <person name="Barry K."/>
            <person name="Chovatia M."/>
            <person name="Clum A."/>
            <person name="Daum C."/>
            <person name="Haridas S."/>
            <person name="He G."/>
            <person name="LaButti K."/>
            <person name="Lipzen A."/>
            <person name="Mondo S."/>
            <person name="Riley R."/>
            <person name="Salamov A."/>
            <person name="Simmons B.A."/>
            <person name="Magnuson J.K."/>
            <person name="Henrissat B."/>
            <person name="Mortensen U.H."/>
            <person name="Larsen T.O."/>
            <person name="Devries R.P."/>
            <person name="Grigoriev I.V."/>
            <person name="Machida M."/>
            <person name="Baker S.E."/>
            <person name="Andersen M.R."/>
        </authorList>
    </citation>
    <scope>NUCLEOTIDE SEQUENCE</scope>
    <source>
        <strain evidence="18">CBS 117612</strain>
    </source>
</reference>
<dbReference type="GO" id="GO:0016020">
    <property type="term" value="C:membrane"/>
    <property type="evidence" value="ECO:0007669"/>
    <property type="project" value="UniProtKB-SubCell"/>
</dbReference>
<dbReference type="InterPro" id="IPR023214">
    <property type="entry name" value="HAD_sf"/>
</dbReference>
<dbReference type="GO" id="GO:0046872">
    <property type="term" value="F:metal ion binding"/>
    <property type="evidence" value="ECO:0007669"/>
    <property type="project" value="UniProtKB-KW"/>
</dbReference>
<dbReference type="Pfam" id="PF00690">
    <property type="entry name" value="Cation_ATPase_N"/>
    <property type="match status" value="1"/>
</dbReference>
<evidence type="ECO:0000256" key="14">
    <source>
        <dbReference type="ARBA" id="ARBA00038148"/>
    </source>
</evidence>
<dbReference type="FunFam" id="1.20.1110.10:FF:000065">
    <property type="entry name" value="Sarcoplasmic/endoplasmic reticulum calcium ATPase 1"/>
    <property type="match status" value="1"/>
</dbReference>
<dbReference type="PRINTS" id="PR00121">
    <property type="entry name" value="NAKATPASE"/>
</dbReference>
<protein>
    <recommendedName>
        <fullName evidence="16">Calcium-transporting ATPase</fullName>
        <ecNumber evidence="16">7.2.2.10</ecNumber>
    </recommendedName>
</protein>
<evidence type="ECO:0000256" key="16">
    <source>
        <dbReference type="RuleBase" id="RU361146"/>
    </source>
</evidence>
<gene>
    <name evidence="18" type="ORF">BDV24DRAFT_139473</name>
</gene>
<dbReference type="Gene3D" id="1.20.1110.10">
    <property type="entry name" value="Calcium-transporting ATPase, transmembrane domain"/>
    <property type="match status" value="1"/>
</dbReference>
<dbReference type="Gene3D" id="3.40.1110.10">
    <property type="entry name" value="Calcium-transporting ATPase, cytoplasmic domain N"/>
    <property type="match status" value="1"/>
</dbReference>
<dbReference type="NCBIfam" id="TIGR01116">
    <property type="entry name" value="ATPase-IIA1_Ca"/>
    <property type="match status" value="1"/>
</dbReference>
<evidence type="ECO:0000256" key="8">
    <source>
        <dbReference type="ARBA" id="ARBA00022840"/>
    </source>
</evidence>
<evidence type="ECO:0000256" key="2">
    <source>
        <dbReference type="ARBA" id="ARBA00022448"/>
    </source>
</evidence>
<dbReference type="Pfam" id="PF00122">
    <property type="entry name" value="E1-E2_ATPase"/>
    <property type="match status" value="1"/>
</dbReference>
<feature type="transmembrane region" description="Helical" evidence="16">
    <location>
        <begin position="84"/>
        <end position="103"/>
    </location>
</feature>
<dbReference type="Pfam" id="PF00689">
    <property type="entry name" value="Cation_ATPase_C"/>
    <property type="match status" value="1"/>
</dbReference>
<comment type="subcellular location">
    <subcellularLocation>
        <location evidence="1 16">Membrane</location>
        <topology evidence="1 16">Multi-pass membrane protein</topology>
    </subcellularLocation>
</comment>
<keyword evidence="13 16" id="KW-0472">Membrane</keyword>
<keyword evidence="9" id="KW-0460">Magnesium</keyword>
<dbReference type="SUPFAM" id="SSF81665">
    <property type="entry name" value="Calcium ATPase, transmembrane domain M"/>
    <property type="match status" value="1"/>
</dbReference>
<dbReference type="InterPro" id="IPR001757">
    <property type="entry name" value="P_typ_ATPase"/>
</dbReference>
<dbReference type="Pfam" id="PF13246">
    <property type="entry name" value="Cation_ATPase"/>
    <property type="match status" value="1"/>
</dbReference>
<evidence type="ECO:0000256" key="7">
    <source>
        <dbReference type="ARBA" id="ARBA00022837"/>
    </source>
</evidence>
<feature type="domain" description="Cation-transporting P-type ATPase N-terminal" evidence="17">
    <location>
        <begin position="3"/>
        <end position="77"/>
    </location>
</feature>
<dbReference type="InterPro" id="IPR008250">
    <property type="entry name" value="ATPase_P-typ_transduc_dom_A_sf"/>
</dbReference>
<feature type="transmembrane region" description="Helical" evidence="16">
    <location>
        <begin position="256"/>
        <end position="276"/>
    </location>
</feature>
<comment type="similarity">
    <text evidence="14 16">Belongs to the cation transport ATPase (P-type) (TC 3.A.3) family.</text>
</comment>
<dbReference type="OrthoDB" id="3352408at2759"/>
<keyword evidence="4 16" id="KW-0812">Transmembrane</keyword>
<dbReference type="PROSITE" id="PS00154">
    <property type="entry name" value="ATPASE_E1_E2"/>
    <property type="match status" value="1"/>
</dbReference>
<dbReference type="EC" id="7.2.2.10" evidence="16"/>
<dbReference type="PANTHER" id="PTHR42861">
    <property type="entry name" value="CALCIUM-TRANSPORTING ATPASE"/>
    <property type="match status" value="1"/>
</dbReference>
<dbReference type="AlphaFoldDB" id="A0A5N6XYU1"/>
<comment type="catalytic activity">
    <reaction evidence="15 16">
        <text>Ca(2+)(in) + ATP + H2O = Ca(2+)(out) + ADP + phosphate + H(+)</text>
        <dbReference type="Rhea" id="RHEA:18105"/>
        <dbReference type="ChEBI" id="CHEBI:15377"/>
        <dbReference type="ChEBI" id="CHEBI:15378"/>
        <dbReference type="ChEBI" id="CHEBI:29108"/>
        <dbReference type="ChEBI" id="CHEBI:30616"/>
        <dbReference type="ChEBI" id="CHEBI:43474"/>
        <dbReference type="ChEBI" id="CHEBI:456216"/>
        <dbReference type="EC" id="7.2.2.10"/>
    </reaction>
</comment>
<evidence type="ECO:0000256" key="13">
    <source>
        <dbReference type="ARBA" id="ARBA00023136"/>
    </source>
</evidence>
<evidence type="ECO:0000256" key="5">
    <source>
        <dbReference type="ARBA" id="ARBA00022723"/>
    </source>
</evidence>
<evidence type="ECO:0000256" key="6">
    <source>
        <dbReference type="ARBA" id="ARBA00022741"/>
    </source>
</evidence>
<dbReference type="EMBL" id="ML737176">
    <property type="protein sequence ID" value="KAE8337733.1"/>
    <property type="molecule type" value="Genomic_DNA"/>
</dbReference>
<evidence type="ECO:0000256" key="11">
    <source>
        <dbReference type="ARBA" id="ARBA00022989"/>
    </source>
</evidence>
<name>A0A5N6XYU1_9EURO</name>
<dbReference type="InterPro" id="IPR018303">
    <property type="entry name" value="ATPase_P-typ_P_site"/>
</dbReference>
<evidence type="ECO:0000256" key="1">
    <source>
        <dbReference type="ARBA" id="ARBA00004141"/>
    </source>
</evidence>
<evidence type="ECO:0000256" key="12">
    <source>
        <dbReference type="ARBA" id="ARBA00023065"/>
    </source>
</evidence>
<dbReference type="CDD" id="cd02083">
    <property type="entry name" value="P-type_ATPase_SERCA"/>
    <property type="match status" value="1"/>
</dbReference>
<feature type="transmembrane region" description="Helical" evidence="16">
    <location>
        <begin position="889"/>
        <end position="907"/>
    </location>
</feature>
<dbReference type="SMART" id="SM00831">
    <property type="entry name" value="Cation_ATPase_N"/>
    <property type="match status" value="1"/>
</dbReference>
<dbReference type="SFLD" id="SFLDF00027">
    <property type="entry name" value="p-type_atpase"/>
    <property type="match status" value="1"/>
</dbReference>
<feature type="transmembrane region" description="Helical" evidence="16">
    <location>
        <begin position="927"/>
        <end position="946"/>
    </location>
</feature>
<keyword evidence="10" id="KW-1278">Translocase</keyword>
<dbReference type="NCBIfam" id="TIGR01494">
    <property type="entry name" value="ATPase_P-type"/>
    <property type="match status" value="2"/>
</dbReference>
<dbReference type="GO" id="GO:0005388">
    <property type="term" value="F:P-type calcium transporter activity"/>
    <property type="evidence" value="ECO:0007669"/>
    <property type="project" value="UniProtKB-EC"/>
</dbReference>
<dbReference type="InterPro" id="IPR023298">
    <property type="entry name" value="ATPase_P-typ_TM_dom_sf"/>
</dbReference>
<dbReference type="Gene3D" id="2.70.150.10">
    <property type="entry name" value="Calcium-transporting ATPase, cytoplasmic transduction domain A"/>
    <property type="match status" value="1"/>
</dbReference>
<dbReference type="Gene3D" id="3.40.50.1000">
    <property type="entry name" value="HAD superfamily/HAD-like"/>
    <property type="match status" value="1"/>
</dbReference>
<dbReference type="Pfam" id="PF08282">
    <property type="entry name" value="Hydrolase_3"/>
    <property type="match status" value="1"/>
</dbReference>
<feature type="transmembrane region" description="Helical" evidence="16">
    <location>
        <begin position="288"/>
        <end position="317"/>
    </location>
</feature>
<proteinExistence type="inferred from homology"/>
<dbReference type="SUPFAM" id="SSF56784">
    <property type="entry name" value="HAD-like"/>
    <property type="match status" value="1"/>
</dbReference>